<sequence>MPAVPSDISATATQTTDFLKLTLNEISSIALAWMDESTGMDGRIYSHSTCRDGFRNDYDHRSNADEHPRREHGRSVDVDGHCSRQTRN</sequence>
<evidence type="ECO:0000313" key="3">
    <source>
        <dbReference type="WBParaSite" id="nRc.2.0.1.t34438-RA"/>
    </source>
</evidence>
<accession>A0A915K7W0</accession>
<evidence type="ECO:0000313" key="2">
    <source>
        <dbReference type="Proteomes" id="UP000887565"/>
    </source>
</evidence>
<name>A0A915K7W0_ROMCU</name>
<evidence type="ECO:0000256" key="1">
    <source>
        <dbReference type="SAM" id="MobiDB-lite"/>
    </source>
</evidence>
<reference evidence="3" key="1">
    <citation type="submission" date="2022-11" db="UniProtKB">
        <authorList>
            <consortium name="WormBaseParasite"/>
        </authorList>
    </citation>
    <scope>IDENTIFICATION</scope>
</reference>
<proteinExistence type="predicted"/>
<feature type="compositionally biased region" description="Basic and acidic residues" evidence="1">
    <location>
        <begin position="55"/>
        <end position="82"/>
    </location>
</feature>
<dbReference type="WBParaSite" id="nRc.2.0.1.t34438-RA">
    <property type="protein sequence ID" value="nRc.2.0.1.t34438-RA"/>
    <property type="gene ID" value="nRc.2.0.1.g34438"/>
</dbReference>
<dbReference type="Proteomes" id="UP000887565">
    <property type="component" value="Unplaced"/>
</dbReference>
<dbReference type="AlphaFoldDB" id="A0A915K7W0"/>
<protein>
    <submittedName>
        <fullName evidence="3">C2H2-type domain-containing protein</fullName>
    </submittedName>
</protein>
<feature type="region of interest" description="Disordered" evidence="1">
    <location>
        <begin position="55"/>
        <end position="88"/>
    </location>
</feature>
<organism evidence="2 3">
    <name type="scientific">Romanomermis culicivorax</name>
    <name type="common">Nematode worm</name>
    <dbReference type="NCBI Taxonomy" id="13658"/>
    <lineage>
        <taxon>Eukaryota</taxon>
        <taxon>Metazoa</taxon>
        <taxon>Ecdysozoa</taxon>
        <taxon>Nematoda</taxon>
        <taxon>Enoplea</taxon>
        <taxon>Dorylaimia</taxon>
        <taxon>Mermithida</taxon>
        <taxon>Mermithoidea</taxon>
        <taxon>Mermithidae</taxon>
        <taxon>Romanomermis</taxon>
    </lineage>
</organism>
<keyword evidence="2" id="KW-1185">Reference proteome</keyword>